<name>A0A370CF64_9COXI</name>
<gene>
    <name evidence="2" type="ORF">CFE62_006810</name>
</gene>
<evidence type="ECO:0000313" key="3">
    <source>
        <dbReference type="Proteomes" id="UP000226429"/>
    </source>
</evidence>
<dbReference type="Proteomes" id="UP000226429">
    <property type="component" value="Unassembled WGS sequence"/>
</dbReference>
<protein>
    <submittedName>
        <fullName evidence="2">Uncharacterized protein</fullName>
    </submittedName>
</protein>
<keyword evidence="3" id="KW-1185">Reference proteome</keyword>
<sequence length="91" mass="10626">MVEKILKLFPILSKSHLKNQFHKINFYHSQNFPGMFFFGKFFPFFYYLYAFNIALLQTKKGVLKSTPSRYQDTSNTLIALTISNVGVDNGY</sequence>
<dbReference type="EMBL" id="NMOS02000032">
    <property type="protein sequence ID" value="RDH39848.1"/>
    <property type="molecule type" value="Genomic_DNA"/>
</dbReference>
<evidence type="ECO:0000256" key="1">
    <source>
        <dbReference type="SAM" id="Phobius"/>
    </source>
</evidence>
<feature type="transmembrane region" description="Helical" evidence="1">
    <location>
        <begin position="35"/>
        <end position="56"/>
    </location>
</feature>
<dbReference type="AlphaFoldDB" id="A0A370CF64"/>
<keyword evidence="1" id="KW-0472">Membrane</keyword>
<accession>A0A370CF64</accession>
<reference evidence="2 3" key="1">
    <citation type="journal article" date="2017" name="Int. J. Syst. Evol. Microbiol.">
        <title>Aquarickettsiella crustaci n. gen. n. sp. (Gammaproteobacteria: Legionellales: Coxiellaceae); a bacterial pathogen of the freshwater crustacean: Gammarus fossarum (Malacostraca: Amphipoda).</title>
        <authorList>
            <person name="Bojko J."/>
            <person name="Dunn A.M."/>
            <person name="Stebbing P.D."/>
            <person name="Van Aerle R."/>
            <person name="Bacela-Spychalska K."/>
            <person name="Bean T.P."/>
            <person name="Stentiford G.D."/>
        </authorList>
    </citation>
    <scope>NUCLEOTIDE SEQUENCE [LARGE SCALE GENOMIC DNA]</scope>
    <source>
        <strain evidence="2">RA15029</strain>
    </source>
</reference>
<keyword evidence="1" id="KW-0812">Transmembrane</keyword>
<comment type="caution">
    <text evidence="2">The sequence shown here is derived from an EMBL/GenBank/DDBJ whole genome shotgun (WGS) entry which is preliminary data.</text>
</comment>
<reference evidence="2 3" key="2">
    <citation type="journal article" date="2018" name="J. Invertebr. Pathol.">
        <title>'Candidatus Aquirickettsiella gammari' (Gammaproteobacteria: Legionellales: Coxiellaceae): A bacterial pathogen of the freshwater crustacean Gammarus fossarum (Malacostraca: Amphipoda).</title>
        <authorList>
            <person name="Bojko J."/>
            <person name="Dunn A.M."/>
            <person name="Stebbing P.D."/>
            <person name="van Aerle R."/>
            <person name="Bacela-Spychalska K."/>
            <person name="Bean T.P."/>
            <person name="Urrutia A."/>
            <person name="Stentiford G.D."/>
        </authorList>
    </citation>
    <scope>NUCLEOTIDE SEQUENCE [LARGE SCALE GENOMIC DNA]</scope>
    <source>
        <strain evidence="2">RA15029</strain>
    </source>
</reference>
<organism evidence="2 3">
    <name type="scientific">Candidatus Aquirickettsiella gammari</name>
    <dbReference type="NCBI Taxonomy" id="2016198"/>
    <lineage>
        <taxon>Bacteria</taxon>
        <taxon>Pseudomonadati</taxon>
        <taxon>Pseudomonadota</taxon>
        <taxon>Gammaproteobacteria</taxon>
        <taxon>Legionellales</taxon>
        <taxon>Coxiellaceae</taxon>
        <taxon>Candidatus Aquirickettsiella</taxon>
    </lineage>
</organism>
<proteinExistence type="predicted"/>
<keyword evidence="1" id="KW-1133">Transmembrane helix</keyword>
<evidence type="ECO:0000313" key="2">
    <source>
        <dbReference type="EMBL" id="RDH39848.1"/>
    </source>
</evidence>